<dbReference type="Gene3D" id="3.30.70.270">
    <property type="match status" value="1"/>
</dbReference>
<dbReference type="PROSITE" id="PS50878">
    <property type="entry name" value="RT_POL"/>
    <property type="match status" value="1"/>
</dbReference>
<protein>
    <submittedName>
        <fullName evidence="2">Retrovirus-related Pol polyprotein from type-1 retrotransposable element R2</fullName>
    </submittedName>
</protein>
<comment type="caution">
    <text evidence="2">The sequence shown here is derived from an EMBL/GenBank/DDBJ whole genome shotgun (WGS) entry which is preliminary data.</text>
</comment>
<dbReference type="AlphaFoldDB" id="A0A8X6QIK6"/>
<dbReference type="GO" id="GO:0071897">
    <property type="term" value="P:DNA biosynthetic process"/>
    <property type="evidence" value="ECO:0007669"/>
    <property type="project" value="UniProtKB-ARBA"/>
</dbReference>
<proteinExistence type="predicted"/>
<accession>A0A8X6QIK6</accession>
<dbReference type="OrthoDB" id="6150661at2759"/>
<dbReference type="InterPro" id="IPR029063">
    <property type="entry name" value="SAM-dependent_MTases_sf"/>
</dbReference>
<dbReference type="Gene3D" id="3.40.50.150">
    <property type="entry name" value="Vaccinia Virus protein VP39"/>
    <property type="match status" value="1"/>
</dbReference>
<name>A0A8X6QIK6_NEPPI</name>
<dbReference type="InterPro" id="IPR025714">
    <property type="entry name" value="Methyltranfer_dom"/>
</dbReference>
<organism evidence="2 3">
    <name type="scientific">Nephila pilipes</name>
    <name type="common">Giant wood spider</name>
    <name type="synonym">Nephila maculata</name>
    <dbReference type="NCBI Taxonomy" id="299642"/>
    <lineage>
        <taxon>Eukaryota</taxon>
        <taxon>Metazoa</taxon>
        <taxon>Ecdysozoa</taxon>
        <taxon>Arthropoda</taxon>
        <taxon>Chelicerata</taxon>
        <taxon>Arachnida</taxon>
        <taxon>Araneae</taxon>
        <taxon>Araneomorphae</taxon>
        <taxon>Entelegynae</taxon>
        <taxon>Araneoidea</taxon>
        <taxon>Nephilidae</taxon>
        <taxon>Nephila</taxon>
    </lineage>
</organism>
<dbReference type="PANTHER" id="PTHR47027:SF20">
    <property type="entry name" value="REVERSE TRANSCRIPTASE-LIKE PROTEIN WITH RNA-DIRECTED DNA POLYMERASE DOMAIN"/>
    <property type="match status" value="1"/>
</dbReference>
<evidence type="ECO:0000259" key="1">
    <source>
        <dbReference type="PROSITE" id="PS50878"/>
    </source>
</evidence>
<dbReference type="InterPro" id="IPR043128">
    <property type="entry name" value="Rev_trsase/Diguanyl_cyclase"/>
</dbReference>
<dbReference type="EMBL" id="BMAW01082340">
    <property type="protein sequence ID" value="GFU28712.1"/>
    <property type="molecule type" value="Genomic_DNA"/>
</dbReference>
<dbReference type="InterPro" id="IPR043502">
    <property type="entry name" value="DNA/RNA_pol_sf"/>
</dbReference>
<dbReference type="Proteomes" id="UP000887013">
    <property type="component" value="Unassembled WGS sequence"/>
</dbReference>
<dbReference type="CDD" id="cd02440">
    <property type="entry name" value="AdoMet_MTases"/>
    <property type="match status" value="1"/>
</dbReference>
<dbReference type="SUPFAM" id="SSF53335">
    <property type="entry name" value="S-adenosyl-L-methionine-dependent methyltransferases"/>
    <property type="match status" value="1"/>
</dbReference>
<reference evidence="2" key="1">
    <citation type="submission" date="2020-08" db="EMBL/GenBank/DDBJ databases">
        <title>Multicomponent nature underlies the extraordinary mechanical properties of spider dragline silk.</title>
        <authorList>
            <person name="Kono N."/>
            <person name="Nakamura H."/>
            <person name="Mori M."/>
            <person name="Yoshida Y."/>
            <person name="Ohtoshi R."/>
            <person name="Malay A.D."/>
            <person name="Moran D.A.P."/>
            <person name="Tomita M."/>
            <person name="Numata K."/>
            <person name="Arakawa K."/>
        </authorList>
    </citation>
    <scope>NUCLEOTIDE SEQUENCE</scope>
</reference>
<dbReference type="InterPro" id="IPR000477">
    <property type="entry name" value="RT_dom"/>
</dbReference>
<gene>
    <name evidence="2" type="ORF">NPIL_369171</name>
</gene>
<dbReference type="Pfam" id="PF00078">
    <property type="entry name" value="RVT_1"/>
    <property type="match status" value="1"/>
</dbReference>
<dbReference type="SUPFAM" id="SSF56672">
    <property type="entry name" value="DNA/RNA polymerases"/>
    <property type="match status" value="1"/>
</dbReference>
<keyword evidence="3" id="KW-1185">Reference proteome</keyword>
<evidence type="ECO:0000313" key="2">
    <source>
        <dbReference type="EMBL" id="GFU28712.1"/>
    </source>
</evidence>
<feature type="domain" description="Reverse transcriptase" evidence="1">
    <location>
        <begin position="1"/>
        <end position="162"/>
    </location>
</feature>
<sequence>MPHSFILGALEWAGVPALYTGSTSTIRVESRWTDPIPMRAGVRQGCPLSSILFNLTLEQILRTGLPSDAGFDLFSNSVSCLAYADDLLIIDSSSAGLQRTVDLLFQQAKKAGLRFKPAKCASLSFSFASHRRHLDPTPIRVNGVPINNIMDQDAYKYLGVRMGFSFIQDHGEFFRGISADLEKVSHSLLAPWQKLTAIRAHVLARAEFLCRNSHIQKRDVADLDKTLVRVGKKIMILPTRTNNNLIHLSCSKGGAALPEFHSLLDIHAVSYAFRLLASNDPTISGVAAASLRSVVRKKILRTPPRANVVIILMGKRTPGSLVTSLLSGPGIDMHRLANAIRFEWLFIEETGYHLNIYRSPNPVGASPSSAGLVVRLLRDEMESHFISHLAELKRMNLDPESYSSQHVPLESVKHFVLEMLPQLGWNQSNKEDLVLDVGCGPGGTTFQLVLPLFPGVKKIFAVDLVPVAIEFAKKHNSHQLIEYSVANFEDWSNLKQWEGKITRLVSVYCINWLKDQRNAFQNIFKLLKKGGEAAICFPIESTFYDAIQKVQNDPKWSCFLKDVENLIPESHHKKYDSSFYKKMLEDTGFEIMYCRNEVITDVISSDKKYRDFFTSVFVLIPHVPSDLKEELKQDFIKELLRLNGRNDKGLPLFTSNVIEFVIRKL</sequence>
<dbReference type="PANTHER" id="PTHR47027">
    <property type="entry name" value="REVERSE TRANSCRIPTASE DOMAIN-CONTAINING PROTEIN"/>
    <property type="match status" value="1"/>
</dbReference>
<dbReference type="Pfam" id="PF13847">
    <property type="entry name" value="Methyltransf_31"/>
    <property type="match status" value="1"/>
</dbReference>
<evidence type="ECO:0000313" key="3">
    <source>
        <dbReference type="Proteomes" id="UP000887013"/>
    </source>
</evidence>